<organism evidence="2 3">
    <name type="scientific">Apiosordaria backusii</name>
    <dbReference type="NCBI Taxonomy" id="314023"/>
    <lineage>
        <taxon>Eukaryota</taxon>
        <taxon>Fungi</taxon>
        <taxon>Dikarya</taxon>
        <taxon>Ascomycota</taxon>
        <taxon>Pezizomycotina</taxon>
        <taxon>Sordariomycetes</taxon>
        <taxon>Sordariomycetidae</taxon>
        <taxon>Sordariales</taxon>
        <taxon>Lasiosphaeriaceae</taxon>
        <taxon>Apiosordaria</taxon>
    </lineage>
</organism>
<keyword evidence="3" id="KW-1185">Reference proteome</keyword>
<feature type="compositionally biased region" description="Polar residues" evidence="1">
    <location>
        <begin position="321"/>
        <end position="333"/>
    </location>
</feature>
<dbReference type="InterPro" id="IPR032675">
    <property type="entry name" value="LRR_dom_sf"/>
</dbReference>
<feature type="compositionally biased region" description="Polar residues" evidence="1">
    <location>
        <begin position="833"/>
        <end position="847"/>
    </location>
</feature>
<feature type="compositionally biased region" description="Polar residues" evidence="1">
    <location>
        <begin position="95"/>
        <end position="110"/>
    </location>
</feature>
<accession>A0AA40DX01</accession>
<proteinExistence type="predicted"/>
<feature type="compositionally biased region" description="Low complexity" evidence="1">
    <location>
        <begin position="581"/>
        <end position="595"/>
    </location>
</feature>
<feature type="region of interest" description="Disordered" evidence="1">
    <location>
        <begin position="1"/>
        <end position="72"/>
    </location>
</feature>
<name>A0AA40DX01_9PEZI</name>
<dbReference type="SUPFAM" id="SSF52047">
    <property type="entry name" value="RNI-like"/>
    <property type="match status" value="1"/>
</dbReference>
<feature type="compositionally biased region" description="Basic and acidic residues" evidence="1">
    <location>
        <begin position="1021"/>
        <end position="1034"/>
    </location>
</feature>
<protein>
    <submittedName>
        <fullName evidence="2">Uncharacterized protein</fullName>
    </submittedName>
</protein>
<dbReference type="EMBL" id="JAUKTV010000013">
    <property type="protein sequence ID" value="KAK0718715.1"/>
    <property type="molecule type" value="Genomic_DNA"/>
</dbReference>
<feature type="compositionally biased region" description="Polar residues" evidence="1">
    <location>
        <begin position="160"/>
        <end position="174"/>
    </location>
</feature>
<feature type="compositionally biased region" description="Pro residues" evidence="1">
    <location>
        <begin position="893"/>
        <end position="902"/>
    </location>
</feature>
<gene>
    <name evidence="2" type="ORF">B0T21DRAFT_54930</name>
</gene>
<feature type="compositionally biased region" description="Low complexity" evidence="1">
    <location>
        <begin position="12"/>
        <end position="24"/>
    </location>
</feature>
<feature type="compositionally biased region" description="Gly residues" evidence="1">
    <location>
        <begin position="114"/>
        <end position="123"/>
    </location>
</feature>
<feature type="region of interest" description="Disordered" evidence="1">
    <location>
        <begin position="95"/>
        <end position="229"/>
    </location>
</feature>
<feature type="compositionally biased region" description="Pro residues" evidence="1">
    <location>
        <begin position="212"/>
        <end position="222"/>
    </location>
</feature>
<feature type="compositionally biased region" description="Gly residues" evidence="1">
    <location>
        <begin position="1002"/>
        <end position="1011"/>
    </location>
</feature>
<feature type="compositionally biased region" description="Low complexity" evidence="1">
    <location>
        <begin position="857"/>
        <end position="890"/>
    </location>
</feature>
<dbReference type="AlphaFoldDB" id="A0AA40DX01"/>
<evidence type="ECO:0000313" key="2">
    <source>
        <dbReference type="EMBL" id="KAK0718715.1"/>
    </source>
</evidence>
<dbReference type="InterPro" id="IPR006553">
    <property type="entry name" value="Leu-rich_rpt_Cys-con_subtyp"/>
</dbReference>
<comment type="caution">
    <text evidence="2">The sequence shown here is derived from an EMBL/GenBank/DDBJ whole genome shotgun (WGS) entry which is preliminary data.</text>
</comment>
<dbReference type="Proteomes" id="UP001172159">
    <property type="component" value="Unassembled WGS sequence"/>
</dbReference>
<feature type="region of interest" description="Disordered" evidence="1">
    <location>
        <begin position="580"/>
        <end position="601"/>
    </location>
</feature>
<dbReference type="Gene3D" id="3.80.10.10">
    <property type="entry name" value="Ribonuclease Inhibitor"/>
    <property type="match status" value="1"/>
</dbReference>
<feature type="region of interest" description="Disordered" evidence="1">
    <location>
        <begin position="1002"/>
        <end position="1034"/>
    </location>
</feature>
<feature type="region of interest" description="Disordered" evidence="1">
    <location>
        <begin position="294"/>
        <end position="377"/>
    </location>
</feature>
<feature type="compositionally biased region" description="Basic and acidic residues" evidence="1">
    <location>
        <begin position="337"/>
        <end position="346"/>
    </location>
</feature>
<evidence type="ECO:0000313" key="3">
    <source>
        <dbReference type="Proteomes" id="UP001172159"/>
    </source>
</evidence>
<feature type="compositionally biased region" description="Polar residues" evidence="1">
    <location>
        <begin position="349"/>
        <end position="359"/>
    </location>
</feature>
<feature type="compositionally biased region" description="Low complexity" evidence="1">
    <location>
        <begin position="298"/>
        <end position="312"/>
    </location>
</feature>
<feature type="compositionally biased region" description="Low complexity" evidence="1">
    <location>
        <begin position="50"/>
        <end position="67"/>
    </location>
</feature>
<feature type="compositionally biased region" description="Polar residues" evidence="1">
    <location>
        <begin position="125"/>
        <end position="134"/>
    </location>
</feature>
<feature type="region of interest" description="Disordered" evidence="1">
    <location>
        <begin position="819"/>
        <end position="905"/>
    </location>
</feature>
<sequence>MNGNVPPKPRPRSSSISSMTSWLPFKKRRNSESEAPVIVQDVEKKPGTGSRRSSFSLSRSSFSLSRSNTAEKTIVTTTMAKRQELAELSKTLTNSYGFSTPETKTGTSELATGAGVGAAGGGAAKNNNRRSGTSRPPPSFYNRPYNQRIASITPVPPQRPSQRAFHSSPDILTNTDKADKTDKKDKKDDDKIRLKPPAPRIKPTVVNTALPPVSPPNQPETPPMTTADPILASQPWAEGLPLAMYPPDDQEFVLRTQRASARIQEITNGNRKPEAGAFISGSPTDGVPMIHTPTVQPSGNSNSAFASNSERSGWYNRPRRLSNNSEASSTVASSAGFDRDSVDGRIRSASMSSSHTSIDSYPIGSPQSPAAHPKWQSPSNVPLIMRAENAVGPGTQSFPWQKPAPIKQYRKKAQGELFAALPGEVLELILEELRKLHLSPGRNSCATCWMRDCCSVAQSARKFLKYAREALYQHIHIVGHEGPAIKKRTKTTYGSRLILLRRTLRSSAQIAVIVRSLKPPALPQGVGLTEYNDLIASVIMACPNLERLIGYYPTYNHSFQRIFQALSTRPKLKEMNWILEPSPSQQQQRSRPSGPNSHWGPVDLTRQEAQGFLDFNVNWKHLTTLVVHCHLGATLSPSNLLERTIRCLPALQNLCLSHIPHTAFNDISLLALPPLKTLSLAHCTGITTNGLSALATRRNSNSLQALTLIHMNIESLPAIARLFSYLHCLETFNLVQTYAPAIPPDEFIMLFPYLACRTLKKLHWDIPHLPTQSTPSDTILAKSISAGGFPSLRYLCAPNDPEGIFQAVCQPREKVDLPGDRFRGPAHAFGHAHTNSNSSRRPSTAQGWQGFGHTRNSSSTSSQRSGSGLGFWGSSSNRSRSGSRSGSRNGLNTPPPVSPLFPAPDALDMMARDNSDLHQARMAAQGRIDQAKKYPRYFIQVFDEAGTMREKYGVGAFVGMVESKVRYVLTAQEGTGATDEGGGLVTVEDMIRDDGGEALVFGGGRGAGGDDSAGKKKSKKDKIGEREEGERRTREGCVGRWNTFSGNVVDKKDKERWWHQERGRWRPAVLS</sequence>
<evidence type="ECO:0000256" key="1">
    <source>
        <dbReference type="SAM" id="MobiDB-lite"/>
    </source>
</evidence>
<reference evidence="2" key="1">
    <citation type="submission" date="2023-06" db="EMBL/GenBank/DDBJ databases">
        <title>Genome-scale phylogeny and comparative genomics of the fungal order Sordariales.</title>
        <authorList>
            <consortium name="Lawrence Berkeley National Laboratory"/>
            <person name="Hensen N."/>
            <person name="Bonometti L."/>
            <person name="Westerberg I."/>
            <person name="Brannstrom I.O."/>
            <person name="Guillou S."/>
            <person name="Cros-Aarteil S."/>
            <person name="Calhoun S."/>
            <person name="Haridas S."/>
            <person name="Kuo A."/>
            <person name="Mondo S."/>
            <person name="Pangilinan J."/>
            <person name="Riley R."/>
            <person name="Labutti K."/>
            <person name="Andreopoulos B."/>
            <person name="Lipzen A."/>
            <person name="Chen C."/>
            <person name="Yanf M."/>
            <person name="Daum C."/>
            <person name="Ng V."/>
            <person name="Clum A."/>
            <person name="Steindorff A."/>
            <person name="Ohm R."/>
            <person name="Martin F."/>
            <person name="Silar P."/>
            <person name="Natvig D."/>
            <person name="Lalanne C."/>
            <person name="Gautier V."/>
            <person name="Ament-Velasquez S.L."/>
            <person name="Kruys A."/>
            <person name="Hutchinson M.I."/>
            <person name="Powell A.J."/>
            <person name="Barry K."/>
            <person name="Miller A.N."/>
            <person name="Grigoriev I.V."/>
            <person name="Debuchy R."/>
            <person name="Gladieux P."/>
            <person name="Thoren M.H."/>
            <person name="Johannesson H."/>
        </authorList>
    </citation>
    <scope>NUCLEOTIDE SEQUENCE</scope>
    <source>
        <strain evidence="2">CBS 540.89</strain>
    </source>
</reference>
<feature type="compositionally biased region" description="Basic and acidic residues" evidence="1">
    <location>
        <begin position="176"/>
        <end position="193"/>
    </location>
</feature>
<dbReference type="SMART" id="SM00367">
    <property type="entry name" value="LRR_CC"/>
    <property type="match status" value="1"/>
</dbReference>